<keyword evidence="4 6" id="KW-1133">Transmembrane helix</keyword>
<accession>A0ABU3H982</accession>
<dbReference type="InterPro" id="IPR002781">
    <property type="entry name" value="TM_pro_TauE-like"/>
</dbReference>
<evidence type="ECO:0000256" key="2">
    <source>
        <dbReference type="ARBA" id="ARBA00009142"/>
    </source>
</evidence>
<feature type="transmembrane region" description="Helical" evidence="6">
    <location>
        <begin position="9"/>
        <end position="29"/>
    </location>
</feature>
<evidence type="ECO:0000313" key="7">
    <source>
        <dbReference type="EMBL" id="MDT3427388.1"/>
    </source>
</evidence>
<proteinExistence type="inferred from homology"/>
<evidence type="ECO:0000256" key="3">
    <source>
        <dbReference type="ARBA" id="ARBA00022692"/>
    </source>
</evidence>
<sequence length="276" mass="28552">MADSGRKSFLALITGAPIGCLGGLIGLGGAEFRLPVLVGIFRYTARQAVAFNLAVSLITLLSSLIFRLPKIAVSDLVQDIPIILAFIAGGMIGAYTGANYSKHLSERALEKVILVLLVGIGVLLLVESFHPIVSGGIPMKLPAAIIVGVLFGLCIGIVSSLLGVAGGELIIPTLILVFGLDIKIAGTASILISLPTVLIGIIRHGSNGAYKQKSELRDLVLPMGIGSIIGSFIGGMLIGYVSSSWLKLVLGAILIASAVKMFKKALKKEAAAVTEA</sequence>
<feature type="transmembrane region" description="Helical" evidence="6">
    <location>
        <begin position="112"/>
        <end position="129"/>
    </location>
</feature>
<feature type="transmembrane region" description="Helical" evidence="6">
    <location>
        <begin position="219"/>
        <end position="238"/>
    </location>
</feature>
<feature type="transmembrane region" description="Helical" evidence="6">
    <location>
        <begin position="141"/>
        <end position="163"/>
    </location>
</feature>
<evidence type="ECO:0000256" key="1">
    <source>
        <dbReference type="ARBA" id="ARBA00004141"/>
    </source>
</evidence>
<dbReference type="PANTHER" id="PTHR43701">
    <property type="entry name" value="MEMBRANE TRANSPORTER PROTEIN MJ0441-RELATED"/>
    <property type="match status" value="1"/>
</dbReference>
<feature type="transmembrane region" description="Helical" evidence="6">
    <location>
        <begin position="244"/>
        <end position="262"/>
    </location>
</feature>
<comment type="similarity">
    <text evidence="2 6">Belongs to the 4-toluene sulfonate uptake permease (TSUP) (TC 2.A.102) family.</text>
</comment>
<keyword evidence="8" id="KW-1185">Reference proteome</keyword>
<name>A0ABU3H982_9BACL</name>
<comment type="caution">
    <text evidence="7">The sequence shown here is derived from an EMBL/GenBank/DDBJ whole genome shotgun (WGS) entry which is preliminary data.</text>
</comment>
<feature type="transmembrane region" description="Helical" evidence="6">
    <location>
        <begin position="80"/>
        <end position="100"/>
    </location>
</feature>
<gene>
    <name evidence="7" type="ORF">J2Z22_002951</name>
</gene>
<dbReference type="RefSeq" id="WP_025697789.1">
    <property type="nucleotide sequence ID" value="NZ_JAUSUY010000012.1"/>
</dbReference>
<dbReference type="PANTHER" id="PTHR43701:SF2">
    <property type="entry name" value="MEMBRANE TRANSPORTER PROTEIN YJNA-RELATED"/>
    <property type="match status" value="1"/>
</dbReference>
<evidence type="ECO:0000313" key="8">
    <source>
        <dbReference type="Proteomes" id="UP001248709"/>
    </source>
</evidence>
<comment type="subcellular location">
    <subcellularLocation>
        <location evidence="6">Cell membrane</location>
        <topology evidence="6">Multi-pass membrane protein</topology>
    </subcellularLocation>
    <subcellularLocation>
        <location evidence="1">Membrane</location>
        <topology evidence="1">Multi-pass membrane protein</topology>
    </subcellularLocation>
</comment>
<keyword evidence="5 6" id="KW-0472">Membrane</keyword>
<reference evidence="7 8" key="1">
    <citation type="submission" date="2023-07" db="EMBL/GenBank/DDBJ databases">
        <title>Genomic Encyclopedia of Type Strains, Phase IV (KMG-IV): sequencing the most valuable type-strain genomes for metagenomic binning, comparative biology and taxonomic classification.</title>
        <authorList>
            <person name="Goeker M."/>
        </authorList>
    </citation>
    <scope>NUCLEOTIDE SEQUENCE [LARGE SCALE GENOMIC DNA]</scope>
    <source>
        <strain evidence="7 8">T98</strain>
    </source>
</reference>
<evidence type="ECO:0000256" key="5">
    <source>
        <dbReference type="ARBA" id="ARBA00023136"/>
    </source>
</evidence>
<organism evidence="7 8">
    <name type="scientific">Paenibacillus forsythiae</name>
    <dbReference type="NCBI Taxonomy" id="365616"/>
    <lineage>
        <taxon>Bacteria</taxon>
        <taxon>Bacillati</taxon>
        <taxon>Bacillota</taxon>
        <taxon>Bacilli</taxon>
        <taxon>Bacillales</taxon>
        <taxon>Paenibacillaceae</taxon>
        <taxon>Paenibacillus</taxon>
    </lineage>
</organism>
<dbReference type="EMBL" id="JAUSUY010000012">
    <property type="protein sequence ID" value="MDT3427388.1"/>
    <property type="molecule type" value="Genomic_DNA"/>
</dbReference>
<dbReference type="Proteomes" id="UP001248709">
    <property type="component" value="Unassembled WGS sequence"/>
</dbReference>
<dbReference type="Pfam" id="PF01925">
    <property type="entry name" value="TauE"/>
    <property type="match status" value="1"/>
</dbReference>
<keyword evidence="6" id="KW-1003">Cell membrane</keyword>
<feature type="transmembrane region" description="Helical" evidence="6">
    <location>
        <begin position="49"/>
        <end position="68"/>
    </location>
</feature>
<keyword evidence="3 6" id="KW-0812">Transmembrane</keyword>
<evidence type="ECO:0000256" key="6">
    <source>
        <dbReference type="RuleBase" id="RU363041"/>
    </source>
</evidence>
<dbReference type="InterPro" id="IPR051598">
    <property type="entry name" value="TSUP/Inactive_protease-like"/>
</dbReference>
<protein>
    <recommendedName>
        <fullName evidence="6">Probable membrane transporter protein</fullName>
    </recommendedName>
</protein>
<feature type="transmembrane region" description="Helical" evidence="6">
    <location>
        <begin position="169"/>
        <end position="198"/>
    </location>
</feature>
<evidence type="ECO:0000256" key="4">
    <source>
        <dbReference type="ARBA" id="ARBA00022989"/>
    </source>
</evidence>